<name>A0ABR8F5X5_NOSLI</name>
<evidence type="ECO:0000313" key="3">
    <source>
        <dbReference type="Proteomes" id="UP000604661"/>
    </source>
</evidence>
<keyword evidence="3" id="KW-1185">Reference proteome</keyword>
<dbReference type="PANTHER" id="PTHR34614:SF2">
    <property type="entry name" value="TRANSPOSASE IS4-LIKE DOMAIN-CONTAINING PROTEIN"/>
    <property type="match status" value="1"/>
</dbReference>
<dbReference type="EMBL" id="JACJTE010000078">
    <property type="protein sequence ID" value="MBD2565324.1"/>
    <property type="molecule type" value="Genomic_DNA"/>
</dbReference>
<reference evidence="2 3" key="1">
    <citation type="journal article" date="2020" name="ISME J.">
        <title>Comparative genomics reveals insights into cyanobacterial evolution and habitat adaptation.</title>
        <authorList>
            <person name="Chen M.Y."/>
            <person name="Teng W.K."/>
            <person name="Zhao L."/>
            <person name="Hu C.X."/>
            <person name="Zhou Y.K."/>
            <person name="Han B.P."/>
            <person name="Song L.R."/>
            <person name="Shu W.S."/>
        </authorList>
    </citation>
    <scope>NUCLEOTIDE SEQUENCE [LARGE SCALE GENOMIC DNA]</scope>
    <source>
        <strain evidence="2 3">FACHB-391</strain>
    </source>
</reference>
<gene>
    <name evidence="2" type="ORF">H6G95_33085</name>
</gene>
<comment type="caution">
    <text evidence="2">The sequence shown here is derived from an EMBL/GenBank/DDBJ whole genome shotgun (WGS) entry which is preliminary data.</text>
</comment>
<dbReference type="InterPro" id="IPR025457">
    <property type="entry name" value="DUF4277"/>
</dbReference>
<evidence type="ECO:0000313" key="2">
    <source>
        <dbReference type="EMBL" id="MBD2565324.1"/>
    </source>
</evidence>
<organism evidence="2 3">
    <name type="scientific">Nostoc linckia FACHB-391</name>
    <dbReference type="NCBI Taxonomy" id="2692906"/>
    <lineage>
        <taxon>Bacteria</taxon>
        <taxon>Bacillati</taxon>
        <taxon>Cyanobacteriota</taxon>
        <taxon>Cyanophyceae</taxon>
        <taxon>Nostocales</taxon>
        <taxon>Nostocaceae</taxon>
        <taxon>Nostoc</taxon>
    </lineage>
</organism>
<proteinExistence type="predicted"/>
<sequence length="120" mass="13581">MAFGIPHVVLLQCHIPHLKLAYNKILGQHPQEKVSAGQAVKAMILNGLGFVSGTLYMFPKYMDSYACEHLIGEGVLPEHFNDDRLGRVLDQLYLKRLSGIFTLIALAAVKNLEWIYHRYT</sequence>
<evidence type="ECO:0000259" key="1">
    <source>
        <dbReference type="Pfam" id="PF14104"/>
    </source>
</evidence>
<dbReference type="Pfam" id="PF14104">
    <property type="entry name" value="DUF4277"/>
    <property type="match status" value="1"/>
</dbReference>
<feature type="domain" description="DUF4277" evidence="1">
    <location>
        <begin position="8"/>
        <end position="105"/>
    </location>
</feature>
<protein>
    <submittedName>
        <fullName evidence="2">DUF4277 domain-containing protein</fullName>
    </submittedName>
</protein>
<dbReference type="PANTHER" id="PTHR34614">
    <property type="match status" value="1"/>
</dbReference>
<dbReference type="Proteomes" id="UP000604661">
    <property type="component" value="Unassembled WGS sequence"/>
</dbReference>
<accession>A0ABR8F5X5</accession>